<accession>A0A4Q9HPV6</accession>
<evidence type="ECO:0000259" key="5">
    <source>
        <dbReference type="Pfam" id="PF01593"/>
    </source>
</evidence>
<dbReference type="PANTHER" id="PTHR10668:SF103">
    <property type="entry name" value="PYRIDINE NUCLEOTIDE-DISULFIDE OXIDOREDUCTASE DOMAIN-CONTAINING PROTEIN 2"/>
    <property type="match status" value="1"/>
</dbReference>
<feature type="region of interest" description="Disordered" evidence="4">
    <location>
        <begin position="519"/>
        <end position="542"/>
    </location>
</feature>
<keyword evidence="7" id="KW-1185">Reference proteome</keyword>
<sequence>MPERTSYDVVIVGGGHNGLVAAAYLAHAGRSVLVLERLAHTGGAAVSTRVFAGVDARLSRYSYLVSLVPPKIVQDLGLRFAVRKRTVSSYTPAVRDGRPTGLLVGGGAARTRRAFAELTGSDREFTAWERFYGRTRRLAERVFPTLTEPLPSRAALRAGIDDDATWHALFERPLGEAVEEAFTDDLVRGVVLTDALIGTFAAAHDPSLRQNRCFLYHVIGGGTGDWDVPIGGMGALTDALADAARGAGAELVTDCAVTGIATDGRTAEVTCMAGTVGARRVLVNAAPRELARLLGEAPPPPAEGAQLKVNMLLTRLPRLRDPRVDAREAFSGTFHVAEGYRQLETAYRQAAAGELPATPPSEIYCHSLTDPSILGPELVRRGYHTLTLFGLHTPAGLFAADTPGQPAARDRLLAATLAELDTHLAEPLADCLARDADGRPCIEARSPLDLDRELGLPGGNIFHRELAFPYADPDGAATAPGRWGVATGHANVLLCGAGAVRGGGVSGIPGHNAAMAVLEEDRERPRGGSVGDRPGSGRMAAG</sequence>
<comment type="function">
    <text evidence="1">Probable oxidoreductase that may play a role as regulator of mitochondrial function.</text>
</comment>
<dbReference type="PANTHER" id="PTHR10668">
    <property type="entry name" value="PHYTOENE DEHYDROGENASE"/>
    <property type="match status" value="1"/>
</dbReference>
<comment type="caution">
    <text evidence="6">The sequence shown here is derived from an EMBL/GenBank/DDBJ whole genome shotgun (WGS) entry which is preliminary data.</text>
</comment>
<organism evidence="6 7">
    <name type="scientific">Streptomyces kasugaensis</name>
    <dbReference type="NCBI Taxonomy" id="1946"/>
    <lineage>
        <taxon>Bacteria</taxon>
        <taxon>Bacillati</taxon>
        <taxon>Actinomycetota</taxon>
        <taxon>Actinomycetes</taxon>
        <taxon>Kitasatosporales</taxon>
        <taxon>Streptomycetaceae</taxon>
        <taxon>Streptomyces</taxon>
    </lineage>
</organism>
<evidence type="ECO:0000256" key="4">
    <source>
        <dbReference type="SAM" id="MobiDB-lite"/>
    </source>
</evidence>
<dbReference type="RefSeq" id="WP_131124980.1">
    <property type="nucleotide sequence ID" value="NZ_SIXH01000278.1"/>
</dbReference>
<dbReference type="SUPFAM" id="SSF51905">
    <property type="entry name" value="FAD/NAD(P)-binding domain"/>
    <property type="match status" value="1"/>
</dbReference>
<dbReference type="InterPro" id="IPR002937">
    <property type="entry name" value="Amino_oxidase"/>
</dbReference>
<dbReference type="Proteomes" id="UP000292452">
    <property type="component" value="Unassembled WGS sequence"/>
</dbReference>
<evidence type="ECO:0000256" key="3">
    <source>
        <dbReference type="ARBA" id="ARBA00040298"/>
    </source>
</evidence>
<dbReference type="InterPro" id="IPR036188">
    <property type="entry name" value="FAD/NAD-bd_sf"/>
</dbReference>
<dbReference type="GO" id="GO:0005829">
    <property type="term" value="C:cytosol"/>
    <property type="evidence" value="ECO:0007669"/>
    <property type="project" value="TreeGrafter"/>
</dbReference>
<protein>
    <recommendedName>
        <fullName evidence="3">Pyridine nucleotide-disulfide oxidoreductase domain-containing protein 2</fullName>
    </recommendedName>
</protein>
<evidence type="ECO:0000313" key="6">
    <source>
        <dbReference type="EMBL" id="TBO56927.1"/>
    </source>
</evidence>
<proteinExistence type="predicted"/>
<gene>
    <name evidence="6" type="ORF">EYS09_25355</name>
</gene>
<feature type="domain" description="Amine oxidase" evidence="5">
    <location>
        <begin position="18"/>
        <end position="298"/>
    </location>
</feature>
<dbReference type="Pfam" id="PF01593">
    <property type="entry name" value="Amino_oxidase"/>
    <property type="match status" value="1"/>
</dbReference>
<evidence type="ECO:0000256" key="2">
    <source>
        <dbReference type="ARBA" id="ARBA00038825"/>
    </source>
</evidence>
<reference evidence="6 7" key="1">
    <citation type="submission" date="2019-02" db="EMBL/GenBank/DDBJ databases">
        <title>Draft Genome Sequence of Streptomyces sp. AM-2504, identified by 16S rRNA comparative analysis as a Streptomyces Kasugaensis strain.</title>
        <authorList>
            <person name="Napolioni V."/>
            <person name="Giuliodori A.M."/>
            <person name="Spurio R."/>
            <person name="Fabbretti A."/>
        </authorList>
    </citation>
    <scope>NUCLEOTIDE SEQUENCE [LARGE SCALE GENOMIC DNA]</scope>
    <source>
        <strain evidence="6 7">AM-2504</strain>
    </source>
</reference>
<comment type="subunit">
    <text evidence="2">Interacts with COX5B; this interaction may contribute to localize PYROXD2 to the inner face of the inner mitochondrial membrane.</text>
</comment>
<dbReference type="EMBL" id="SIXH01000278">
    <property type="protein sequence ID" value="TBO56927.1"/>
    <property type="molecule type" value="Genomic_DNA"/>
</dbReference>
<dbReference type="AlphaFoldDB" id="A0A4Q9HPV6"/>
<name>A0A4Q9HPV6_STRKA</name>
<evidence type="ECO:0000313" key="7">
    <source>
        <dbReference type="Proteomes" id="UP000292452"/>
    </source>
</evidence>
<evidence type="ECO:0000256" key="1">
    <source>
        <dbReference type="ARBA" id="ARBA00037217"/>
    </source>
</evidence>
<dbReference type="Gene3D" id="3.50.50.60">
    <property type="entry name" value="FAD/NAD(P)-binding domain"/>
    <property type="match status" value="2"/>
</dbReference>
<dbReference type="GO" id="GO:0016491">
    <property type="term" value="F:oxidoreductase activity"/>
    <property type="evidence" value="ECO:0007669"/>
    <property type="project" value="InterPro"/>
</dbReference>